<dbReference type="CDD" id="cd02440">
    <property type="entry name" value="AdoMet_MTases"/>
    <property type="match status" value="1"/>
</dbReference>
<dbReference type="EC" id="2.1.1.-" evidence="2"/>
<dbReference type="PANTHER" id="PTHR43464:SF92">
    <property type="entry name" value="SLR1071 PROTEIN"/>
    <property type="match status" value="1"/>
</dbReference>
<dbReference type="InterPro" id="IPR029063">
    <property type="entry name" value="SAM-dependent_MTases_sf"/>
</dbReference>
<keyword evidence="2" id="KW-0808">Transferase</keyword>
<dbReference type="Pfam" id="PF13649">
    <property type="entry name" value="Methyltransf_25"/>
    <property type="match status" value="1"/>
</dbReference>
<dbReference type="Gene3D" id="2.20.130.10">
    <property type="entry name" value="CAC2371-like domains"/>
    <property type="match status" value="1"/>
</dbReference>
<dbReference type="SUPFAM" id="SSF53335">
    <property type="entry name" value="S-adenosyl-L-methionine-dependent methyltransferases"/>
    <property type="match status" value="1"/>
</dbReference>
<organism evidence="2 3">
    <name type="scientific">Micromonospora profundi</name>
    <dbReference type="NCBI Taxonomy" id="1420889"/>
    <lineage>
        <taxon>Bacteria</taxon>
        <taxon>Bacillati</taxon>
        <taxon>Actinomycetota</taxon>
        <taxon>Actinomycetes</taxon>
        <taxon>Micromonosporales</taxon>
        <taxon>Micromonosporaceae</taxon>
        <taxon>Micromonospora</taxon>
    </lineage>
</organism>
<feature type="domain" description="Methyltransferase" evidence="1">
    <location>
        <begin position="52"/>
        <end position="143"/>
    </location>
</feature>
<dbReference type="EMBL" id="CP130472">
    <property type="protein sequence ID" value="WLS43384.1"/>
    <property type="molecule type" value="Genomic_DNA"/>
</dbReference>
<evidence type="ECO:0000259" key="1">
    <source>
        <dbReference type="Pfam" id="PF13649"/>
    </source>
</evidence>
<keyword evidence="2" id="KW-0489">Methyltransferase</keyword>
<dbReference type="GO" id="GO:0032259">
    <property type="term" value="P:methylation"/>
    <property type="evidence" value="ECO:0007669"/>
    <property type="project" value="UniProtKB-KW"/>
</dbReference>
<dbReference type="Gene3D" id="3.40.50.150">
    <property type="entry name" value="Vaccinia Virus protein VP39"/>
    <property type="match status" value="1"/>
</dbReference>
<gene>
    <name evidence="2" type="ORF">Q3V37_18435</name>
</gene>
<protein>
    <submittedName>
        <fullName evidence="2">Class I SAM-dependent methyltransferase</fullName>
        <ecNumber evidence="2">2.1.1.-</ecNumber>
    </submittedName>
</protein>
<reference evidence="2 3" key="1">
    <citation type="submission" date="2023-07" db="EMBL/GenBank/DDBJ databases">
        <title>Micromonospora profundi TRM 95458 converts glycerol to a new osmotic compound.</title>
        <authorList>
            <person name="Lu D."/>
        </authorList>
    </citation>
    <scope>NUCLEOTIDE SEQUENCE [LARGE SCALE GENOMIC DNA]</scope>
    <source>
        <strain evidence="2 3">TRM95458</strain>
    </source>
</reference>
<keyword evidence="3" id="KW-1185">Reference proteome</keyword>
<dbReference type="PANTHER" id="PTHR43464">
    <property type="entry name" value="METHYLTRANSFERASE"/>
    <property type="match status" value="1"/>
</dbReference>
<evidence type="ECO:0000313" key="2">
    <source>
        <dbReference type="EMBL" id="WLS43384.1"/>
    </source>
</evidence>
<dbReference type="Proteomes" id="UP001235874">
    <property type="component" value="Chromosome"/>
</dbReference>
<dbReference type="InterPro" id="IPR041698">
    <property type="entry name" value="Methyltransf_25"/>
</dbReference>
<sequence length="248" mass="26488">MTGQHTMTSAAYDADVAEIYDLLYTGRGKDFAAEADAVARVVRDRRPQARSVLDVACGTGEHLRRLAAAFPEVAGLELSPAMCTVAEAKLPSGTVHVGDMRSFALGREFDAVCILTGTIGYARDVDELCATVRTMAAHLAPGGVLVIDPWWSPGTFLDGHVAHDVVHDDTRTVVRVSHSARQGLAARHEAHYVVADGGGIRHFSHVQMLTLFTREDYLGALRSAGCTAEHLTDAGGLPGRGLFAGVRR</sequence>
<dbReference type="GO" id="GO:0008168">
    <property type="term" value="F:methyltransferase activity"/>
    <property type="evidence" value="ECO:0007669"/>
    <property type="project" value="UniProtKB-KW"/>
</dbReference>
<evidence type="ECO:0000313" key="3">
    <source>
        <dbReference type="Proteomes" id="UP001235874"/>
    </source>
</evidence>
<proteinExistence type="predicted"/>
<name>A0AAJ6HSA6_9ACTN</name>
<accession>A0AAJ6HSA6</accession>
<dbReference type="KEGG" id="mprn:Q3V37_18435"/>
<dbReference type="AlphaFoldDB" id="A0AAJ6HSA6"/>
<dbReference type="RefSeq" id="WP_306270824.1">
    <property type="nucleotide sequence ID" value="NZ_CP130472.1"/>
</dbReference>